<dbReference type="AlphaFoldDB" id="A0A3B0YX42"/>
<organism evidence="1">
    <name type="scientific">hydrothermal vent metagenome</name>
    <dbReference type="NCBI Taxonomy" id="652676"/>
    <lineage>
        <taxon>unclassified sequences</taxon>
        <taxon>metagenomes</taxon>
        <taxon>ecological metagenomes</taxon>
    </lineage>
</organism>
<gene>
    <name evidence="1" type="ORF">MNBD_GAMMA13-26</name>
</gene>
<proteinExistence type="predicted"/>
<name>A0A3B0YX42_9ZZZZ</name>
<accession>A0A3B0YX42</accession>
<sequence>MHVLYMECLLPENLTSDQEDRLRYL</sequence>
<reference evidence="1" key="1">
    <citation type="submission" date="2018-06" db="EMBL/GenBank/DDBJ databases">
        <authorList>
            <person name="Zhirakovskaya E."/>
        </authorList>
    </citation>
    <scope>NUCLEOTIDE SEQUENCE</scope>
</reference>
<feature type="non-terminal residue" evidence="1">
    <location>
        <position position="25"/>
    </location>
</feature>
<protein>
    <submittedName>
        <fullName evidence="1">Uncharacterized protein</fullName>
    </submittedName>
</protein>
<evidence type="ECO:0000313" key="1">
    <source>
        <dbReference type="EMBL" id="VAW72956.1"/>
    </source>
</evidence>
<dbReference type="EMBL" id="UOFK01000024">
    <property type="protein sequence ID" value="VAW72956.1"/>
    <property type="molecule type" value="Genomic_DNA"/>
</dbReference>